<keyword evidence="5" id="KW-0227">DNA damage</keyword>
<dbReference type="Pfam" id="PF14500">
    <property type="entry name" value="MMS19_N"/>
    <property type="match status" value="1"/>
</dbReference>
<dbReference type="OMA" id="DCCERNA"/>
<dbReference type="GO" id="GO:0097361">
    <property type="term" value="C:cytosolic [4Fe-4S] assembly targeting complex"/>
    <property type="evidence" value="ECO:0007669"/>
    <property type="project" value="UniProtKB-UniRule"/>
</dbReference>
<dbReference type="InterPro" id="IPR029240">
    <property type="entry name" value="MMS19_N"/>
</dbReference>
<feature type="region of interest" description="Disordered" evidence="6">
    <location>
        <begin position="454"/>
        <end position="473"/>
    </location>
</feature>
<dbReference type="Gene3D" id="1.25.10.10">
    <property type="entry name" value="Leucine-rich Repeat Variant"/>
    <property type="match status" value="1"/>
</dbReference>
<evidence type="ECO:0000256" key="2">
    <source>
        <dbReference type="ARBA" id="ARBA00009340"/>
    </source>
</evidence>
<dbReference type="InterPro" id="IPR011989">
    <property type="entry name" value="ARM-like"/>
</dbReference>
<name>A0A803NZ66_CANSA</name>
<dbReference type="GO" id="GO:0006281">
    <property type="term" value="P:DNA repair"/>
    <property type="evidence" value="ECO:0007669"/>
    <property type="project" value="UniProtKB-UniRule"/>
</dbReference>
<accession>A0A803NZ66</accession>
<feature type="domain" description="MMS19 C-terminal" evidence="7">
    <location>
        <begin position="1160"/>
        <end position="1554"/>
    </location>
</feature>
<keyword evidence="10" id="KW-1185">Reference proteome</keyword>
<dbReference type="Gramene" id="evm.model.02.2898">
    <property type="protein sequence ID" value="cds.evm.model.02.2898"/>
    <property type="gene ID" value="evm.TU.02.2898"/>
</dbReference>
<dbReference type="InterPro" id="IPR039920">
    <property type="entry name" value="MMS19"/>
</dbReference>
<protein>
    <recommendedName>
        <fullName evidence="5">MMS19 nucleotide excision repair protein</fullName>
    </recommendedName>
</protein>
<evidence type="ECO:0000259" key="8">
    <source>
        <dbReference type="Pfam" id="PF14500"/>
    </source>
</evidence>
<keyword evidence="3" id="KW-0677">Repeat</keyword>
<evidence type="ECO:0000259" key="7">
    <source>
        <dbReference type="Pfam" id="PF12460"/>
    </source>
</evidence>
<evidence type="ECO:0000313" key="9">
    <source>
        <dbReference type="EnsemblPlants" id="cds.evm.model.02.2898"/>
    </source>
</evidence>
<dbReference type="PANTHER" id="PTHR12891:SF0">
    <property type="entry name" value="MMS19 NUCLEOTIDE EXCISION REPAIR PROTEIN HOMOLOG"/>
    <property type="match status" value="1"/>
</dbReference>
<dbReference type="GO" id="GO:0051604">
    <property type="term" value="P:protein maturation"/>
    <property type="evidence" value="ECO:0007669"/>
    <property type="project" value="UniProtKB-UniRule"/>
</dbReference>
<feature type="compositionally biased region" description="Polar residues" evidence="6">
    <location>
        <begin position="454"/>
        <end position="465"/>
    </location>
</feature>
<evidence type="ECO:0000256" key="1">
    <source>
        <dbReference type="ARBA" id="ARBA00004123"/>
    </source>
</evidence>
<evidence type="ECO:0000256" key="3">
    <source>
        <dbReference type="ARBA" id="ARBA00022737"/>
    </source>
</evidence>
<evidence type="ECO:0000256" key="4">
    <source>
        <dbReference type="ARBA" id="ARBA00023242"/>
    </source>
</evidence>
<dbReference type="InterPro" id="IPR024687">
    <property type="entry name" value="MMS19_C"/>
</dbReference>
<reference evidence="9" key="2">
    <citation type="submission" date="2021-03" db="UniProtKB">
        <authorList>
            <consortium name="EnsemblPlants"/>
        </authorList>
    </citation>
    <scope>IDENTIFICATION</scope>
</reference>
<dbReference type="EMBL" id="UZAU01000238">
    <property type="status" value="NOT_ANNOTATED_CDS"/>
    <property type="molecule type" value="Genomic_DNA"/>
</dbReference>
<organism evidence="9 10">
    <name type="scientific">Cannabis sativa</name>
    <name type="common">Hemp</name>
    <name type="synonym">Marijuana</name>
    <dbReference type="NCBI Taxonomy" id="3483"/>
    <lineage>
        <taxon>Eukaryota</taxon>
        <taxon>Viridiplantae</taxon>
        <taxon>Streptophyta</taxon>
        <taxon>Embryophyta</taxon>
        <taxon>Tracheophyta</taxon>
        <taxon>Spermatophyta</taxon>
        <taxon>Magnoliopsida</taxon>
        <taxon>eudicotyledons</taxon>
        <taxon>Gunneridae</taxon>
        <taxon>Pentapetalae</taxon>
        <taxon>rosids</taxon>
        <taxon>fabids</taxon>
        <taxon>Rosales</taxon>
        <taxon>Cannabaceae</taxon>
        <taxon>Cannabis</taxon>
    </lineage>
</organism>
<dbReference type="GO" id="GO:0005634">
    <property type="term" value="C:nucleus"/>
    <property type="evidence" value="ECO:0007669"/>
    <property type="project" value="UniProtKB-SubCell"/>
</dbReference>
<evidence type="ECO:0000256" key="6">
    <source>
        <dbReference type="SAM" id="MobiDB-lite"/>
    </source>
</evidence>
<dbReference type="GO" id="GO:0016226">
    <property type="term" value="P:iron-sulfur cluster assembly"/>
    <property type="evidence" value="ECO:0007669"/>
    <property type="project" value="UniProtKB-UniRule"/>
</dbReference>
<keyword evidence="5" id="KW-0234">DNA repair</keyword>
<reference evidence="9" key="1">
    <citation type="submission" date="2018-11" db="EMBL/GenBank/DDBJ databases">
        <authorList>
            <person name="Grassa J C."/>
        </authorList>
    </citation>
    <scope>NUCLEOTIDE SEQUENCE [LARGE SCALE GENOMIC DNA]</scope>
</reference>
<dbReference type="InterPro" id="IPR016024">
    <property type="entry name" value="ARM-type_fold"/>
</dbReference>
<comment type="subcellular location">
    <subcellularLocation>
        <location evidence="1 5">Nucleus</location>
    </subcellularLocation>
</comment>
<proteinExistence type="inferred from homology"/>
<dbReference type="Pfam" id="PF12460">
    <property type="entry name" value="MMS19_C"/>
    <property type="match status" value="1"/>
</dbReference>
<dbReference type="PANTHER" id="PTHR12891">
    <property type="entry name" value="DNA REPAIR/TRANSCRIPTION PROTEIN MET18/MMS19"/>
    <property type="match status" value="1"/>
</dbReference>
<feature type="domain" description="MMS19 N-terminal" evidence="8">
    <location>
        <begin position="519"/>
        <end position="786"/>
    </location>
</feature>
<comment type="function">
    <text evidence="5">Key component of the cytosolic iron-sulfur protein assembly (CIA) complex, a multiprotein complex that mediates the incorporation of iron-sulfur cluster into apoproteins specifically involved in DNA metabolism and genomic integrity. In the CIA complex, MMS19 acts as an adapter between early-acting CIA components and a subset of cellular target iron-sulfur proteins.</text>
</comment>
<evidence type="ECO:0000256" key="5">
    <source>
        <dbReference type="RuleBase" id="RU367072"/>
    </source>
</evidence>
<keyword evidence="4 5" id="KW-0539">Nucleus</keyword>
<dbReference type="EnsemblPlants" id="evm.model.02.2898">
    <property type="protein sequence ID" value="cds.evm.model.02.2898"/>
    <property type="gene ID" value="evm.TU.02.2898"/>
</dbReference>
<evidence type="ECO:0000313" key="10">
    <source>
        <dbReference type="Proteomes" id="UP000596661"/>
    </source>
</evidence>
<comment type="similarity">
    <text evidence="2 5">Belongs to the MET18/MMS19 family.</text>
</comment>
<dbReference type="Proteomes" id="UP000596661">
    <property type="component" value="Chromosome 2"/>
</dbReference>
<dbReference type="SUPFAM" id="SSF48371">
    <property type="entry name" value="ARM repeat"/>
    <property type="match status" value="1"/>
</dbReference>
<sequence length="1599" mass="176633">MPIQRSEAKTKTVRKALRDVSNNYGGGRRCSKIMTTTVTKKKVEKEQLPARVQEVEKDGNDDALDRLLLVQTDLTALVNQIDELVVQAFKFKSNGEEGRKEVESFTRVLSEIVSSLKPWVPRFQKVISTGSLETVNQSRNSLASQAVSAVNEIENEVDKSPDNTNENLLISPSPLVSWRADCTIDRGRQMFLVTPLPFSKSLSSMYPDPPKSSLKKVTLDTPVKILPLNSECKAKTHDLHEEVDLKPTPGKITDLVETKTSSTLKGSSDSPQMLLKGNCGAVVMTPCIKRSPPKSCVLLKAIAESSHAGHFEARKSTPFPVGLMNYSDSESSSGSEASEVLAYKYPELLGIQHSYKSAVKKKFLKDSPDWFGSPPKTCVLLEPCDDQVFENNTATAAATTSTNCPLTLPQTGHILNNEMNVTTQGVDSHDVGQQAKTTRLQENLGRNFSLVESTPTWMEPPQSTSKRGKHPGENTLKKELWTKFEAASTSTDKFSLSAASLDSITSLVKNDFITIETLVREMEMYLTTTDNVIRARGTLLLAEVLGRLASKPLGSAIIHSLIGFFTDRLVDWRALRGALVGCLALLRRKSDVGVVSSTDAKAVAEVFLNTLQVQSLGQHDRELCFQLLECVLECYPNEVASMDELLLYGICEAVDGEKDPHCLLLAFHIICAVIQLFPDPNGPLENFSGELFETLNSYFPIHFTHPKGEDTDVKRDDLARALMIAFSSTPLLEPYVIPLLLEKLSSSLSSSKVDSLKYLSYCSLKYGADRMTKHAGAIWSSIKSEISTSVKEPTEAVTSESINGLGFQENEIAAEALVLLGIVVLQNNDLYLSLILDDEDISSIFNIITSYRRYNDIPLEGKERLHVVGRILYITSKTSIVSCNRVFETFFPRLVGILEGNSSGDHFLNFGALYLSVELLAACRDLIVGFGELASNSFPAHEACCCIIRNCFDSLIQILCPTLVATATEAVHDVDIYFRVKSLQILATFPEGHLPISKSIFESILTTLVSVILVDFKQMLLWKLAMKALVLIGSFISKSNESEKGLSYTNIVVEKIVSSLSNDKFTLPFPLKLEVLSELGATGQNHMLMIVEGLEGAIFANLDDYFVLGNKSSAELAIQLLQCYSKKVIPWIQGVDGLEEVLLRFIINIWERVESWMSHSIQLQEKGLLNATTMAMKVTVASCSWELQNTIIQKAYTVLASNTSLLPKKSPLTFIPVELEGLQLTLHADNVSGKDELLLSLFASVIIAIQPRVEIPNIKEILHLFLTTLLKGHVSSAQALGSIINKLGTKSYRAEMSNGFMLEEAIDILLKTRSWNPQDSGALSSGNEMSLAELCLGFVNHRQLQINAIVGLAWVGKGLLLRGHEKVKDVVMILLECILPEGNIWASNLTQDLHPSVQKSAADAFHLLMSDSKICLNRKFHTIIRPLYKQRLFSIVMPILQSSIRKADSSISRSMLFRASAHIISDTPLIAVLSEANKLIPILLEGLSIFSEDTLDKEELYNLLLVLSGILTDKKGQEAVIENATSIINCLTGLMVYPHMMLVRETAIQCLTAMSELPHARIYPMRPQVLRALLKAADDPKRFVRQEAVRCRQAWASIA</sequence>